<feature type="chain" id="PRO_5046936986" description="Lipoprotein" evidence="1">
    <location>
        <begin position="23"/>
        <end position="217"/>
    </location>
</feature>
<keyword evidence="3" id="KW-1185">Reference proteome</keyword>
<dbReference type="PROSITE" id="PS51257">
    <property type="entry name" value="PROKAR_LIPOPROTEIN"/>
    <property type="match status" value="1"/>
</dbReference>
<evidence type="ECO:0008006" key="4">
    <source>
        <dbReference type="Google" id="ProtNLM"/>
    </source>
</evidence>
<accession>A0ABS4NDK1</accession>
<dbReference type="EMBL" id="JAGGLT010000005">
    <property type="protein sequence ID" value="MBP2071107.1"/>
    <property type="molecule type" value="Genomic_DNA"/>
</dbReference>
<gene>
    <name evidence="2" type="ORF">J2Z80_000608</name>
</gene>
<evidence type="ECO:0000313" key="3">
    <source>
        <dbReference type="Proteomes" id="UP001166402"/>
    </source>
</evidence>
<feature type="signal peptide" evidence="1">
    <location>
        <begin position="1"/>
        <end position="22"/>
    </location>
</feature>
<protein>
    <recommendedName>
        <fullName evidence="4">Lipoprotein</fullName>
    </recommendedName>
</protein>
<reference evidence="2" key="1">
    <citation type="submission" date="2021-03" db="EMBL/GenBank/DDBJ databases">
        <title>Genomic Encyclopedia of Type Strains, Phase IV (KMG-IV): sequencing the most valuable type-strain genomes for metagenomic binning, comparative biology and taxonomic classification.</title>
        <authorList>
            <person name="Goeker M."/>
        </authorList>
    </citation>
    <scope>NUCLEOTIDE SEQUENCE</scope>
    <source>
        <strain evidence="2">DSM 101588</strain>
    </source>
</reference>
<dbReference type="RefSeq" id="WP_209453059.1">
    <property type="nucleotide sequence ID" value="NZ_JAGGLT010000005.1"/>
</dbReference>
<dbReference type="Proteomes" id="UP001166402">
    <property type="component" value="Unassembled WGS sequence"/>
</dbReference>
<sequence length="217" mass="24962">MKRFFIALLVLTIFLSGCGSNVKNNNINPNKHTKIISDTTATTATETNLNKMPSIKQEIIKEEGIEYKVSYKLLDCSKLSPGFLTYIPETMKTQLSNSSDGSITIRIYETSKDGQVLHDYNYVQIFYYPKNTEKNAAIELIKNLSNKYNLNENQNIRKWAILQYNGIYGTIALGYYNKRYFYVLTHSTTESADIFNPLSERIFAEWRWTDTGKGLID</sequence>
<comment type="caution">
    <text evidence="2">The sequence shown here is derived from an EMBL/GenBank/DDBJ whole genome shotgun (WGS) entry which is preliminary data.</text>
</comment>
<proteinExistence type="predicted"/>
<keyword evidence="1" id="KW-0732">Signal</keyword>
<evidence type="ECO:0000256" key="1">
    <source>
        <dbReference type="SAM" id="SignalP"/>
    </source>
</evidence>
<name>A0ABS4NDK1_9THEO</name>
<evidence type="ECO:0000313" key="2">
    <source>
        <dbReference type="EMBL" id="MBP2071107.1"/>
    </source>
</evidence>
<organism evidence="2 3">
    <name type="scientific">Thermoanaerobacterium butyriciformans</name>
    <dbReference type="NCBI Taxonomy" id="1702242"/>
    <lineage>
        <taxon>Bacteria</taxon>
        <taxon>Bacillati</taxon>
        <taxon>Bacillota</taxon>
        <taxon>Clostridia</taxon>
        <taxon>Thermoanaerobacterales</taxon>
        <taxon>Thermoanaerobacteraceae</taxon>
        <taxon>Thermoanaerobacterium</taxon>
    </lineage>
</organism>